<feature type="region of interest" description="Disordered" evidence="1">
    <location>
        <begin position="188"/>
        <end position="225"/>
    </location>
</feature>
<accession>A0A9P6AN19</accession>
<dbReference type="InterPro" id="IPR026907">
    <property type="entry name" value="GCIP-like"/>
</dbReference>
<protein>
    <recommendedName>
        <fullName evidence="2">Cyclin-D1-binding protein 1-like N-terminal domain-containing protein</fullName>
    </recommendedName>
</protein>
<organism evidence="3 4">
    <name type="scientific">Hydnum rufescens UP504</name>
    <dbReference type="NCBI Taxonomy" id="1448309"/>
    <lineage>
        <taxon>Eukaryota</taxon>
        <taxon>Fungi</taxon>
        <taxon>Dikarya</taxon>
        <taxon>Basidiomycota</taxon>
        <taxon>Agaricomycotina</taxon>
        <taxon>Agaricomycetes</taxon>
        <taxon>Cantharellales</taxon>
        <taxon>Hydnaceae</taxon>
        <taxon>Hydnum</taxon>
    </lineage>
</organism>
<name>A0A9P6AN19_9AGAM</name>
<dbReference type="InterPro" id="IPR049317">
    <property type="entry name" value="GCIP-like_N"/>
</dbReference>
<keyword evidence="4" id="KW-1185">Reference proteome</keyword>
<comment type="caution">
    <text evidence="3">The sequence shown here is derived from an EMBL/GenBank/DDBJ whole genome shotgun (WGS) entry which is preliminary data.</text>
</comment>
<dbReference type="Gene3D" id="1.20.1410.10">
    <property type="entry name" value="I/LWEQ domain"/>
    <property type="match status" value="1"/>
</dbReference>
<sequence length="312" mass="34504">MDRELSVTLTQANDACSVALNILRNKNDYNEAHLEPMKNDLIDIQTDYKSILALMYTHATTLGIAFKPPSTPAGAIRPLKDLSTDISNLVGCVQCLRAGAHGRTLHREATWRSQEIIEAVHALLQTLLASKWDESAKQDKTYLMRIGALHSAIDFAKKDLSMDNTAAILSSWKSHSNTLADALAECEELQEESRRDSDGDDLGEEDGIDDGWGELTGTSQSSPKMSAAELATAKKVYRTIRLVSVLQQRVGTRHIVASLPNTELLNSSWEDELPQSLAAVSLERTNDVSPSKDRAWLIMCFQQIKQSIDVIR</sequence>
<evidence type="ECO:0000313" key="4">
    <source>
        <dbReference type="Proteomes" id="UP000886523"/>
    </source>
</evidence>
<feature type="domain" description="Cyclin-D1-binding protein 1-like N-terminal" evidence="2">
    <location>
        <begin position="51"/>
        <end position="192"/>
    </location>
</feature>
<proteinExistence type="predicted"/>
<evidence type="ECO:0000259" key="2">
    <source>
        <dbReference type="Pfam" id="PF13324"/>
    </source>
</evidence>
<dbReference type="EMBL" id="MU129062">
    <property type="protein sequence ID" value="KAF9508290.1"/>
    <property type="molecule type" value="Genomic_DNA"/>
</dbReference>
<dbReference type="AlphaFoldDB" id="A0A9P6AN19"/>
<dbReference type="Gene3D" id="1.20.1420.10">
    <property type="entry name" value="Talin, central domain"/>
    <property type="match status" value="1"/>
</dbReference>
<dbReference type="Pfam" id="PF13324">
    <property type="entry name" value="GCIP_N"/>
    <property type="match status" value="1"/>
</dbReference>
<dbReference type="Proteomes" id="UP000886523">
    <property type="component" value="Unassembled WGS sequence"/>
</dbReference>
<evidence type="ECO:0000256" key="1">
    <source>
        <dbReference type="SAM" id="MobiDB-lite"/>
    </source>
</evidence>
<dbReference type="GO" id="GO:0005634">
    <property type="term" value="C:nucleus"/>
    <property type="evidence" value="ECO:0007669"/>
    <property type="project" value="TreeGrafter"/>
</dbReference>
<dbReference type="OrthoDB" id="41588at2759"/>
<reference evidence="3" key="1">
    <citation type="journal article" date="2020" name="Nat. Commun.">
        <title>Large-scale genome sequencing of mycorrhizal fungi provides insights into the early evolution of symbiotic traits.</title>
        <authorList>
            <person name="Miyauchi S."/>
            <person name="Kiss E."/>
            <person name="Kuo A."/>
            <person name="Drula E."/>
            <person name="Kohler A."/>
            <person name="Sanchez-Garcia M."/>
            <person name="Morin E."/>
            <person name="Andreopoulos B."/>
            <person name="Barry K.W."/>
            <person name="Bonito G."/>
            <person name="Buee M."/>
            <person name="Carver A."/>
            <person name="Chen C."/>
            <person name="Cichocki N."/>
            <person name="Clum A."/>
            <person name="Culley D."/>
            <person name="Crous P.W."/>
            <person name="Fauchery L."/>
            <person name="Girlanda M."/>
            <person name="Hayes R.D."/>
            <person name="Keri Z."/>
            <person name="LaButti K."/>
            <person name="Lipzen A."/>
            <person name="Lombard V."/>
            <person name="Magnuson J."/>
            <person name="Maillard F."/>
            <person name="Murat C."/>
            <person name="Nolan M."/>
            <person name="Ohm R.A."/>
            <person name="Pangilinan J."/>
            <person name="Pereira M.F."/>
            <person name="Perotto S."/>
            <person name="Peter M."/>
            <person name="Pfister S."/>
            <person name="Riley R."/>
            <person name="Sitrit Y."/>
            <person name="Stielow J.B."/>
            <person name="Szollosi G."/>
            <person name="Zifcakova L."/>
            <person name="Stursova M."/>
            <person name="Spatafora J.W."/>
            <person name="Tedersoo L."/>
            <person name="Vaario L.M."/>
            <person name="Yamada A."/>
            <person name="Yan M."/>
            <person name="Wang P."/>
            <person name="Xu J."/>
            <person name="Bruns T."/>
            <person name="Baldrian P."/>
            <person name="Vilgalys R."/>
            <person name="Dunand C."/>
            <person name="Henrissat B."/>
            <person name="Grigoriev I.V."/>
            <person name="Hibbett D."/>
            <person name="Nagy L.G."/>
            <person name="Martin F.M."/>
        </authorList>
    </citation>
    <scope>NUCLEOTIDE SEQUENCE</scope>
    <source>
        <strain evidence="3">UP504</strain>
    </source>
</reference>
<gene>
    <name evidence="3" type="ORF">BS47DRAFT_1397953</name>
</gene>
<feature type="compositionally biased region" description="Acidic residues" evidence="1">
    <location>
        <begin position="198"/>
        <end position="212"/>
    </location>
</feature>
<evidence type="ECO:0000313" key="3">
    <source>
        <dbReference type="EMBL" id="KAF9508290.1"/>
    </source>
</evidence>
<dbReference type="PANTHER" id="PTHR15492:SF1">
    <property type="entry name" value="CYCLIN-D1-BINDING PROTEIN 1"/>
    <property type="match status" value="1"/>
</dbReference>
<dbReference type="PANTHER" id="PTHR15492">
    <property type="entry name" value="CYCLIN D1-BINDING PROTEIN 1"/>
    <property type="match status" value="1"/>
</dbReference>